<dbReference type="HOGENOM" id="CLU_2264446_0_0_1"/>
<dbReference type="GeneID" id="4588381"/>
<dbReference type="VEuPathDB" id="FungiDB:NFIA_099760"/>
<proteinExistence type="predicted"/>
<organism evidence="1 2">
    <name type="scientific">Neosartorya fischeri (strain ATCC 1020 / DSM 3700 / CBS 544.65 / FGSC A1164 / JCM 1740 / NRRL 181 / WB 181)</name>
    <name type="common">Aspergillus fischerianus</name>
    <dbReference type="NCBI Taxonomy" id="331117"/>
    <lineage>
        <taxon>Eukaryota</taxon>
        <taxon>Fungi</taxon>
        <taxon>Dikarya</taxon>
        <taxon>Ascomycota</taxon>
        <taxon>Pezizomycotina</taxon>
        <taxon>Eurotiomycetes</taxon>
        <taxon>Eurotiomycetidae</taxon>
        <taxon>Eurotiales</taxon>
        <taxon>Aspergillaceae</taxon>
        <taxon>Aspergillus</taxon>
        <taxon>Aspergillus subgen. Fumigati</taxon>
    </lineage>
</organism>
<accession>A1DBV0</accession>
<dbReference type="AlphaFoldDB" id="A1DBV0"/>
<reference evidence="2" key="1">
    <citation type="journal article" date="2008" name="PLoS Genet.">
        <title>Genomic islands in the pathogenic filamentous fungus Aspergillus fumigatus.</title>
        <authorList>
            <person name="Fedorova N.D."/>
            <person name="Khaldi N."/>
            <person name="Joardar V.S."/>
            <person name="Maiti R."/>
            <person name="Amedeo P."/>
            <person name="Anderson M.J."/>
            <person name="Crabtree J."/>
            <person name="Silva J.C."/>
            <person name="Badger J.H."/>
            <person name="Albarraq A."/>
            <person name="Angiuoli S."/>
            <person name="Bussey H."/>
            <person name="Bowyer P."/>
            <person name="Cotty P.J."/>
            <person name="Dyer P.S."/>
            <person name="Egan A."/>
            <person name="Galens K."/>
            <person name="Fraser-Liggett C.M."/>
            <person name="Haas B.J."/>
            <person name="Inman J.M."/>
            <person name="Kent R."/>
            <person name="Lemieux S."/>
            <person name="Malavazi I."/>
            <person name="Orvis J."/>
            <person name="Roemer T."/>
            <person name="Ronning C.M."/>
            <person name="Sundaram J.P."/>
            <person name="Sutton G."/>
            <person name="Turner G."/>
            <person name="Venter J.C."/>
            <person name="White O.R."/>
            <person name="Whitty B.R."/>
            <person name="Youngman P."/>
            <person name="Wolfe K.H."/>
            <person name="Goldman G.H."/>
            <person name="Wortman J.R."/>
            <person name="Jiang B."/>
            <person name="Denning D.W."/>
            <person name="Nierman W.C."/>
        </authorList>
    </citation>
    <scope>NUCLEOTIDE SEQUENCE [LARGE SCALE GENOMIC DNA]</scope>
    <source>
        <strain evidence="2">ATCC 1020 / DSM 3700 / CBS 544.65 / FGSC A1164 / JCM 1740 / NRRL 181 / WB 181</strain>
    </source>
</reference>
<dbReference type="InterPro" id="IPR049168">
    <property type="entry name" value="Glyco_hydro_134"/>
</dbReference>
<dbReference type="RefSeq" id="XP_001262237.1">
    <property type="nucleotide sequence ID" value="XM_001262236.1"/>
</dbReference>
<sequence>MPRSTHVLIRGSYTVSSLGARKQGILQSGGNTIDLAISMLEIENMNTHSYLSVDGKTYDSPDFGVLKQDWVVSRVCAPSLRLPELDRGPVEQWSFAQVRYHTM</sequence>
<evidence type="ECO:0000313" key="2">
    <source>
        <dbReference type="Proteomes" id="UP000006702"/>
    </source>
</evidence>
<protein>
    <submittedName>
        <fullName evidence="1">Uncharacterized protein</fullName>
    </submittedName>
</protein>
<keyword evidence="2" id="KW-1185">Reference proteome</keyword>
<dbReference type="KEGG" id="nfi:NFIA_099760"/>
<gene>
    <name evidence="1" type="ORF">NFIA_099760</name>
</gene>
<dbReference type="Pfam" id="PF21087">
    <property type="entry name" value="Glyco_hydro_134"/>
    <property type="match status" value="1"/>
</dbReference>
<dbReference type="Proteomes" id="UP000006702">
    <property type="component" value="Unassembled WGS sequence"/>
</dbReference>
<dbReference type="EMBL" id="DS027694">
    <property type="protein sequence ID" value="EAW20340.1"/>
    <property type="molecule type" value="Genomic_DNA"/>
</dbReference>
<dbReference type="STRING" id="331117.A1DBV0"/>
<evidence type="ECO:0000313" key="1">
    <source>
        <dbReference type="EMBL" id="EAW20340.1"/>
    </source>
</evidence>
<name>A1DBV0_NEOFI</name>
<dbReference type="OrthoDB" id="2888121at2759"/>